<dbReference type="InterPro" id="IPR036565">
    <property type="entry name" value="Mur-like_cat_sf"/>
</dbReference>
<dbReference type="InterPro" id="IPR036615">
    <property type="entry name" value="Mur_ligase_C_dom_sf"/>
</dbReference>
<keyword evidence="2 6" id="KW-0436">Ligase</keyword>
<evidence type="ECO:0000313" key="7">
    <source>
        <dbReference type="Proteomes" id="UP000320948"/>
    </source>
</evidence>
<feature type="binding site" evidence="2">
    <location>
        <position position="179"/>
    </location>
    <ligand>
        <name>UDP-N-acetyl-alpha-D-muramoyl-L-alanyl-D-glutamate</name>
        <dbReference type="ChEBI" id="CHEBI:83900"/>
    </ligand>
</feature>
<keyword evidence="2" id="KW-0460">Magnesium</keyword>
<dbReference type="Gene3D" id="3.90.190.20">
    <property type="entry name" value="Mur ligase, C-terminal domain"/>
    <property type="match status" value="1"/>
</dbReference>
<dbReference type="HAMAP" id="MF_00208">
    <property type="entry name" value="MurE"/>
    <property type="match status" value="1"/>
</dbReference>
<feature type="modified residue" description="N6-carboxylysine" evidence="2">
    <location>
        <position position="211"/>
    </location>
</feature>
<dbReference type="InterPro" id="IPR004101">
    <property type="entry name" value="Mur_ligase_C"/>
</dbReference>
<dbReference type="NCBIfam" id="NF001124">
    <property type="entry name" value="PRK00139.1-2"/>
    <property type="match status" value="1"/>
</dbReference>
<evidence type="ECO:0000313" key="6">
    <source>
        <dbReference type="EMBL" id="TKW60658.1"/>
    </source>
</evidence>
<dbReference type="NCBIfam" id="TIGR01085">
    <property type="entry name" value="murE"/>
    <property type="match status" value="1"/>
</dbReference>
<dbReference type="PANTHER" id="PTHR23135:SF4">
    <property type="entry name" value="UDP-N-ACETYLMURAMOYL-L-ALANYL-D-GLUTAMATE--2,6-DIAMINOPIMELATE LIGASE MURE HOMOLOG, CHLOROPLASTIC"/>
    <property type="match status" value="1"/>
</dbReference>
<evidence type="ECO:0000256" key="3">
    <source>
        <dbReference type="RuleBase" id="RU004135"/>
    </source>
</evidence>
<organism evidence="6 7">
    <name type="scientific">Blastochloris viridis</name>
    <name type="common">Rhodopseudomonas viridis</name>
    <dbReference type="NCBI Taxonomy" id="1079"/>
    <lineage>
        <taxon>Bacteria</taxon>
        <taxon>Pseudomonadati</taxon>
        <taxon>Pseudomonadota</taxon>
        <taxon>Alphaproteobacteria</taxon>
        <taxon>Hyphomicrobiales</taxon>
        <taxon>Blastochloridaceae</taxon>
        <taxon>Blastochloris</taxon>
    </lineage>
</organism>
<feature type="binding site" evidence="2">
    <location>
        <begin position="401"/>
        <end position="404"/>
    </location>
    <ligand>
        <name>meso-2,6-diaminopimelate</name>
        <dbReference type="ChEBI" id="CHEBI:57791"/>
    </ligand>
</feature>
<evidence type="ECO:0000259" key="5">
    <source>
        <dbReference type="Pfam" id="PF08245"/>
    </source>
</evidence>
<dbReference type="SUPFAM" id="SSF53623">
    <property type="entry name" value="MurD-like peptide ligases, catalytic domain"/>
    <property type="match status" value="1"/>
</dbReference>
<dbReference type="Gene3D" id="3.40.1390.10">
    <property type="entry name" value="MurE/MurF, N-terminal domain"/>
    <property type="match status" value="1"/>
</dbReference>
<comment type="caution">
    <text evidence="2">Lacks conserved residue(s) required for the propagation of feature annotation.</text>
</comment>
<dbReference type="EMBL" id="VAFM01000002">
    <property type="protein sequence ID" value="TKW60658.1"/>
    <property type="molecule type" value="Genomic_DNA"/>
</dbReference>
<comment type="caution">
    <text evidence="6">The sequence shown here is derived from an EMBL/GenBank/DDBJ whole genome shotgun (WGS) entry which is preliminary data.</text>
</comment>
<proteinExistence type="inferred from homology"/>
<keyword evidence="2 3" id="KW-0961">Cell wall biogenesis/degradation</keyword>
<dbReference type="SUPFAM" id="SSF53244">
    <property type="entry name" value="MurD-like peptide ligases, peptide-binding domain"/>
    <property type="match status" value="1"/>
</dbReference>
<reference evidence="6 7" key="1">
    <citation type="journal article" date="2017" name="Nat. Commun.">
        <title>In situ click chemistry generation of cyclooxygenase-2 inhibitors.</title>
        <authorList>
            <person name="Bhardwaj A."/>
            <person name="Kaur J."/>
            <person name="Wuest M."/>
            <person name="Wuest F."/>
        </authorList>
    </citation>
    <scope>NUCLEOTIDE SEQUENCE [LARGE SCALE GENOMIC DNA]</scope>
    <source>
        <strain evidence="6">S2_018_000_R2_106</strain>
    </source>
</reference>
<dbReference type="Proteomes" id="UP000320948">
    <property type="component" value="Unassembled WGS sequence"/>
</dbReference>
<dbReference type="GO" id="GO:0071555">
    <property type="term" value="P:cell wall organization"/>
    <property type="evidence" value="ECO:0007669"/>
    <property type="project" value="UniProtKB-KW"/>
</dbReference>
<dbReference type="UniPathway" id="UPA00219"/>
<feature type="binding site" evidence="2">
    <location>
        <position position="171"/>
    </location>
    <ligand>
        <name>UDP-N-acetyl-alpha-D-muramoyl-L-alanyl-D-glutamate</name>
        <dbReference type="ChEBI" id="CHEBI:83900"/>
    </ligand>
</feature>
<dbReference type="Pfam" id="PF08245">
    <property type="entry name" value="Mur_ligase_M"/>
    <property type="match status" value="1"/>
</dbReference>
<feature type="binding site" evidence="2">
    <location>
        <position position="24"/>
    </location>
    <ligand>
        <name>UDP-N-acetyl-alpha-D-muramoyl-L-alanyl-D-glutamate</name>
        <dbReference type="ChEBI" id="CHEBI:83900"/>
    </ligand>
</feature>
<comment type="PTM">
    <text evidence="2">Carboxylation is probably crucial for Mg(2+) binding and, consequently, for the gamma-phosphate positioning of ATP.</text>
</comment>
<accession>A0A6N4QZC8</accession>
<evidence type="ECO:0000256" key="1">
    <source>
        <dbReference type="ARBA" id="ARBA00005898"/>
    </source>
</evidence>
<dbReference type="NCBIfam" id="NF001126">
    <property type="entry name" value="PRK00139.1-4"/>
    <property type="match status" value="1"/>
</dbReference>
<feature type="binding site" evidence="2">
    <location>
        <position position="457"/>
    </location>
    <ligand>
        <name>meso-2,6-diaminopimelate</name>
        <dbReference type="ChEBI" id="CHEBI:57791"/>
    </ligand>
</feature>
<dbReference type="GO" id="GO:0009252">
    <property type="term" value="P:peptidoglycan biosynthetic process"/>
    <property type="evidence" value="ECO:0007669"/>
    <property type="project" value="UniProtKB-UniRule"/>
</dbReference>
<feature type="domain" description="Mur ligase central" evidence="5">
    <location>
        <begin position="97"/>
        <end position="302"/>
    </location>
</feature>
<dbReference type="Gene3D" id="3.40.1190.10">
    <property type="entry name" value="Mur-like, catalytic domain"/>
    <property type="match status" value="1"/>
</dbReference>
<dbReference type="EC" id="6.3.2.13" evidence="2"/>
<feature type="domain" description="Mur ligase C-terminal" evidence="4">
    <location>
        <begin position="325"/>
        <end position="455"/>
    </location>
</feature>
<comment type="pathway">
    <text evidence="2 3">Cell wall biogenesis; peptidoglycan biosynthesis.</text>
</comment>
<keyword evidence="2" id="KW-0547">Nucleotide-binding</keyword>
<dbReference type="InterPro" id="IPR013221">
    <property type="entry name" value="Mur_ligase_cen"/>
</dbReference>
<sequence>MKFSEIVGQPVAADFAVQNVCDDTRKLAAGDVFVWDSRVAPKQDVAALVADAKAKGATAIVTDVPVDGAVQVTNAGEVLSRFAALRWPEQPPVMLGVTGTSGKTSVVWFGRQLAQLSGVNAASVGTLGVMRKDEDVETEYTGFTSPNALKIGPILQTLAREKVQTCLLEVSSHALVLNRVDAVKFTAAGLTNITQDHLDFHGDLAEYHAAKLRLFAEVLPEDGTAVLNIGRMETLPAASVAKQRGCRVLTVGTANAELVAEVVEANGRGLQLNLKYDSVPVPVHVPLIGTFQAENLAVALGLLVGSGHDWKKISGAVSRMTAVPGRMEVVKSAPTQPSVVVDYAHKPDALQRALESLRPVVKGGGKLRVVFGCGGNRDATKRPIMGRIAAELADVVYVTDDNPRKENAADIRQQVLAGVTAGGAKGLEFDDRKAAIAAAIADGGPDDVVLIAGKGHESGQIVGDEVHPFDDRLVAREVLGG</sequence>
<protein>
    <recommendedName>
        <fullName evidence="2">UDP-N-acetylmuramoyl-L-alanyl-D-glutamate--2,6-diaminopimelate ligase</fullName>
        <ecNumber evidence="2">6.3.2.13</ecNumber>
    </recommendedName>
    <alternativeName>
        <fullName evidence="2">Meso-A2pm-adding enzyme</fullName>
    </alternativeName>
    <alternativeName>
        <fullName evidence="2">Meso-diaminopimelate-adding enzyme</fullName>
    </alternativeName>
    <alternativeName>
        <fullName evidence="2">UDP-MurNAc-L-Ala-D-Glu:meso-diaminopimelate ligase</fullName>
    </alternativeName>
    <alternativeName>
        <fullName evidence="2">UDP-MurNAc-tripeptide synthetase</fullName>
    </alternativeName>
    <alternativeName>
        <fullName evidence="2">UDP-N-acetylmuramyl-tripeptide synthetase</fullName>
    </alternativeName>
</protein>
<keyword evidence="2 3" id="KW-0132">Cell division</keyword>
<keyword evidence="2 3" id="KW-0133">Cell shape</keyword>
<feature type="binding site" evidence="2">
    <location>
        <begin position="99"/>
        <end position="105"/>
    </location>
    <ligand>
        <name>ATP</name>
        <dbReference type="ChEBI" id="CHEBI:30616"/>
    </ligand>
</feature>
<comment type="catalytic activity">
    <reaction evidence="2">
        <text>UDP-N-acetyl-alpha-D-muramoyl-L-alanyl-D-glutamate + meso-2,6-diaminopimelate + ATP = UDP-N-acetyl-alpha-D-muramoyl-L-alanyl-gamma-D-glutamyl-meso-2,6-diaminopimelate + ADP + phosphate + H(+)</text>
        <dbReference type="Rhea" id="RHEA:23676"/>
        <dbReference type="ChEBI" id="CHEBI:15378"/>
        <dbReference type="ChEBI" id="CHEBI:30616"/>
        <dbReference type="ChEBI" id="CHEBI:43474"/>
        <dbReference type="ChEBI" id="CHEBI:57791"/>
        <dbReference type="ChEBI" id="CHEBI:83900"/>
        <dbReference type="ChEBI" id="CHEBI:83905"/>
        <dbReference type="ChEBI" id="CHEBI:456216"/>
        <dbReference type="EC" id="6.3.2.13"/>
    </reaction>
</comment>
<dbReference type="AlphaFoldDB" id="A0A6N4QZC8"/>
<dbReference type="SUPFAM" id="SSF63418">
    <property type="entry name" value="MurE/MurF N-terminal domain"/>
    <property type="match status" value="1"/>
</dbReference>
<evidence type="ECO:0000259" key="4">
    <source>
        <dbReference type="Pfam" id="PF02875"/>
    </source>
</evidence>
<dbReference type="InterPro" id="IPR035911">
    <property type="entry name" value="MurE/MurF_N"/>
</dbReference>
<keyword evidence="2" id="KW-0963">Cytoplasm</keyword>
<dbReference type="InterPro" id="IPR005761">
    <property type="entry name" value="UDP-N-AcMur-Glu-dNH2Pim_ligase"/>
</dbReference>
<comment type="function">
    <text evidence="2">Catalyzes the addition of meso-diaminopimelic acid to the nucleotide precursor UDP-N-acetylmuramoyl-L-alanyl-D-glutamate (UMAG) in the biosynthesis of bacterial cell-wall peptidoglycan.</text>
</comment>
<dbReference type="GO" id="GO:0051301">
    <property type="term" value="P:cell division"/>
    <property type="evidence" value="ECO:0007669"/>
    <property type="project" value="UniProtKB-KW"/>
</dbReference>
<dbReference type="GO" id="GO:0000287">
    <property type="term" value="F:magnesium ion binding"/>
    <property type="evidence" value="ECO:0007669"/>
    <property type="project" value="UniProtKB-UniRule"/>
</dbReference>
<dbReference type="GO" id="GO:0005524">
    <property type="term" value="F:ATP binding"/>
    <property type="evidence" value="ECO:0007669"/>
    <property type="project" value="UniProtKB-UniRule"/>
</dbReference>
<evidence type="ECO:0000256" key="2">
    <source>
        <dbReference type="HAMAP-Rule" id="MF_00208"/>
    </source>
</evidence>
<dbReference type="GO" id="GO:0005737">
    <property type="term" value="C:cytoplasm"/>
    <property type="evidence" value="ECO:0007669"/>
    <property type="project" value="UniProtKB-SubCell"/>
</dbReference>
<keyword evidence="2 3" id="KW-0131">Cell cycle</keyword>
<dbReference type="GO" id="GO:0008765">
    <property type="term" value="F:UDP-N-acetylmuramoylalanyl-D-glutamate-2,6-diaminopimelate ligase activity"/>
    <property type="evidence" value="ECO:0007669"/>
    <property type="project" value="UniProtKB-UniRule"/>
</dbReference>
<feature type="binding site" evidence="2">
    <location>
        <position position="453"/>
    </location>
    <ligand>
        <name>meso-2,6-diaminopimelate</name>
        <dbReference type="ChEBI" id="CHEBI:57791"/>
    </ligand>
</feature>
<dbReference type="Pfam" id="PF02875">
    <property type="entry name" value="Mur_ligase_C"/>
    <property type="match status" value="1"/>
</dbReference>
<feature type="short sequence motif" description="Meso-diaminopimelate recognition motif" evidence="2">
    <location>
        <begin position="401"/>
        <end position="404"/>
    </location>
</feature>
<gene>
    <name evidence="2" type="primary">murE</name>
    <name evidence="6" type="ORF">DI628_07095</name>
</gene>
<comment type="subcellular location">
    <subcellularLocation>
        <location evidence="2 3">Cytoplasm</location>
    </subcellularLocation>
</comment>
<dbReference type="GO" id="GO:0008360">
    <property type="term" value="P:regulation of cell shape"/>
    <property type="evidence" value="ECO:0007669"/>
    <property type="project" value="UniProtKB-KW"/>
</dbReference>
<feature type="binding site" evidence="2">
    <location>
        <position position="377"/>
    </location>
    <ligand>
        <name>meso-2,6-diaminopimelate</name>
        <dbReference type="ChEBI" id="CHEBI:57791"/>
    </ligand>
</feature>
<name>A0A6N4QZC8_BLAVI</name>
<comment type="similarity">
    <text evidence="1 2">Belongs to the MurCDEF family. MurE subfamily.</text>
</comment>
<dbReference type="PANTHER" id="PTHR23135">
    <property type="entry name" value="MUR LIGASE FAMILY MEMBER"/>
    <property type="match status" value="1"/>
</dbReference>
<keyword evidence="2 3" id="KW-0573">Peptidoglycan synthesis</keyword>
<keyword evidence="2" id="KW-0067">ATP-binding</keyword>
<comment type="cofactor">
    <cofactor evidence="2">
        <name>Mg(2+)</name>
        <dbReference type="ChEBI" id="CHEBI:18420"/>
    </cofactor>
</comment>